<evidence type="ECO:0000256" key="1">
    <source>
        <dbReference type="ARBA" id="ARBA00005791"/>
    </source>
</evidence>
<evidence type="ECO:0000256" key="5">
    <source>
        <dbReference type="ARBA" id="ARBA00023284"/>
    </source>
</evidence>
<dbReference type="GO" id="GO:0016491">
    <property type="term" value="F:oxidoreductase activity"/>
    <property type="evidence" value="ECO:0007669"/>
    <property type="project" value="UniProtKB-KW"/>
</dbReference>
<keyword evidence="3" id="KW-0560">Oxidoreductase</keyword>
<dbReference type="PROSITE" id="PS51352">
    <property type="entry name" value="THIOREDOXIN_2"/>
    <property type="match status" value="1"/>
</dbReference>
<sequence>MSKLKPPIGKQDHVRGNANAPVSLVEYGDFQCPHCGLAYPMVEEIVRELGHELRFAYRHFPLGTAHPMALSAAIASEAAGRQRKFWPMHHMIFENQDRLSAEALWEFGTVIGLDMDQFELDINDPALEEKVEADFESGVRSGVNGTPTFFINEIRYNGDHDKESILAALQKHKHHGSI</sequence>
<dbReference type="EMBL" id="RMBX01000002">
    <property type="protein sequence ID" value="RPD42269.1"/>
    <property type="molecule type" value="Genomic_DNA"/>
</dbReference>
<reference evidence="8" key="1">
    <citation type="submission" date="2018-11" db="EMBL/GenBank/DDBJ databases">
        <title>Chitinophaga lutea sp.nov., isolate from arsenic contaminated soil.</title>
        <authorList>
            <person name="Zong Y."/>
        </authorList>
    </citation>
    <scope>NUCLEOTIDE SEQUENCE [LARGE SCALE GENOMIC DNA]</scope>
    <source>
        <strain evidence="8">YLT18</strain>
    </source>
</reference>
<dbReference type="RefSeq" id="WP_120515586.1">
    <property type="nucleotide sequence ID" value="NZ_QXZY01000003.1"/>
</dbReference>
<dbReference type="AlphaFoldDB" id="A0A3N4MRS8"/>
<organism evidence="7 8">
    <name type="scientific">Chitinophaga barathri</name>
    <dbReference type="NCBI Taxonomy" id="1647451"/>
    <lineage>
        <taxon>Bacteria</taxon>
        <taxon>Pseudomonadati</taxon>
        <taxon>Bacteroidota</taxon>
        <taxon>Chitinophagia</taxon>
        <taxon>Chitinophagales</taxon>
        <taxon>Chitinophagaceae</taxon>
        <taxon>Chitinophaga</taxon>
    </lineage>
</organism>
<accession>A0A3N4MRS8</accession>
<keyword evidence="5" id="KW-0676">Redox-active center</keyword>
<dbReference type="SUPFAM" id="SSF52833">
    <property type="entry name" value="Thioredoxin-like"/>
    <property type="match status" value="1"/>
</dbReference>
<evidence type="ECO:0000256" key="2">
    <source>
        <dbReference type="ARBA" id="ARBA00022729"/>
    </source>
</evidence>
<feature type="domain" description="Thioredoxin" evidence="6">
    <location>
        <begin position="1"/>
        <end position="174"/>
    </location>
</feature>
<dbReference type="Gene3D" id="3.40.30.10">
    <property type="entry name" value="Glutaredoxin"/>
    <property type="match status" value="1"/>
</dbReference>
<dbReference type="Proteomes" id="UP000279089">
    <property type="component" value="Unassembled WGS sequence"/>
</dbReference>
<keyword evidence="4" id="KW-1015">Disulfide bond</keyword>
<dbReference type="PANTHER" id="PTHR13887">
    <property type="entry name" value="GLUTATHIONE S-TRANSFERASE KAPPA"/>
    <property type="match status" value="1"/>
</dbReference>
<evidence type="ECO:0000313" key="7">
    <source>
        <dbReference type="EMBL" id="RPD42269.1"/>
    </source>
</evidence>
<dbReference type="OrthoDB" id="117402at2"/>
<dbReference type="InterPro" id="IPR012336">
    <property type="entry name" value="Thioredoxin-like_fold"/>
</dbReference>
<dbReference type="Pfam" id="PF13462">
    <property type="entry name" value="Thioredoxin_4"/>
    <property type="match status" value="1"/>
</dbReference>
<evidence type="ECO:0000256" key="4">
    <source>
        <dbReference type="ARBA" id="ARBA00023157"/>
    </source>
</evidence>
<comment type="caution">
    <text evidence="7">The sequence shown here is derived from an EMBL/GenBank/DDBJ whole genome shotgun (WGS) entry which is preliminary data.</text>
</comment>
<name>A0A3N4MRS8_9BACT</name>
<evidence type="ECO:0000313" key="8">
    <source>
        <dbReference type="Proteomes" id="UP000279089"/>
    </source>
</evidence>
<dbReference type="PANTHER" id="PTHR13887:SF14">
    <property type="entry name" value="DISULFIDE BOND FORMATION PROTEIN D"/>
    <property type="match status" value="1"/>
</dbReference>
<evidence type="ECO:0000256" key="3">
    <source>
        <dbReference type="ARBA" id="ARBA00023002"/>
    </source>
</evidence>
<proteinExistence type="inferred from homology"/>
<comment type="similarity">
    <text evidence="1">Belongs to the thioredoxin family. DsbA subfamily.</text>
</comment>
<gene>
    <name evidence="7" type="ORF">EG028_03575</name>
</gene>
<evidence type="ECO:0000259" key="6">
    <source>
        <dbReference type="PROSITE" id="PS51352"/>
    </source>
</evidence>
<keyword evidence="2" id="KW-0732">Signal</keyword>
<protein>
    <submittedName>
        <fullName evidence="7">DsbA family protein</fullName>
    </submittedName>
</protein>
<dbReference type="InterPro" id="IPR036249">
    <property type="entry name" value="Thioredoxin-like_sf"/>
</dbReference>
<keyword evidence="8" id="KW-1185">Reference proteome</keyword>
<dbReference type="InterPro" id="IPR013766">
    <property type="entry name" value="Thioredoxin_domain"/>
</dbReference>